<organism evidence="1 2">
    <name type="scientific">Dyadobacter flavalbus</name>
    <dbReference type="NCBI Taxonomy" id="2579942"/>
    <lineage>
        <taxon>Bacteria</taxon>
        <taxon>Pseudomonadati</taxon>
        <taxon>Bacteroidota</taxon>
        <taxon>Cytophagia</taxon>
        <taxon>Cytophagales</taxon>
        <taxon>Spirosomataceae</taxon>
        <taxon>Dyadobacter</taxon>
    </lineage>
</organism>
<dbReference type="AlphaFoldDB" id="A0A5M8QZZ4"/>
<dbReference type="RefSeq" id="WP_139011282.1">
    <property type="nucleotide sequence ID" value="NZ_VBSN01000027.1"/>
</dbReference>
<evidence type="ECO:0000313" key="2">
    <source>
        <dbReference type="Proteomes" id="UP000323994"/>
    </source>
</evidence>
<keyword evidence="2" id="KW-1185">Reference proteome</keyword>
<comment type="caution">
    <text evidence="1">The sequence shown here is derived from an EMBL/GenBank/DDBJ whole genome shotgun (WGS) entry which is preliminary data.</text>
</comment>
<proteinExistence type="predicted"/>
<reference evidence="1 2" key="1">
    <citation type="submission" date="2019-05" db="EMBL/GenBank/DDBJ databases">
        <authorList>
            <person name="Qu J.-H."/>
        </authorList>
    </citation>
    <scope>NUCLEOTIDE SEQUENCE [LARGE SCALE GENOMIC DNA]</scope>
    <source>
        <strain evidence="1 2">NS28</strain>
    </source>
</reference>
<dbReference type="EMBL" id="VBSN01000027">
    <property type="protein sequence ID" value="KAA6440266.1"/>
    <property type="molecule type" value="Genomic_DNA"/>
</dbReference>
<dbReference type="Proteomes" id="UP000323994">
    <property type="component" value="Unassembled WGS sequence"/>
</dbReference>
<evidence type="ECO:0000313" key="1">
    <source>
        <dbReference type="EMBL" id="KAA6440266.1"/>
    </source>
</evidence>
<sequence>MSDLLNNPSASDEFDQYKINKIIPKVLENEILKALSFYPELKETHIDFVFKKNIRRSVMQAQPKVLSIFGKQRAYNINISALFRLKTSAIPIHQLPPNIIIGWIGHELGHIMDYENRNMPGMIRFGVGYLLSSKYVREAERAADTFAVNHGLGKYILETKHFILNNANLSEKYKQKIARLYLSPDDIMEQVMKLETGQNGKSS</sequence>
<protein>
    <submittedName>
        <fullName evidence="1">Uncharacterized protein</fullName>
    </submittedName>
</protein>
<dbReference type="OrthoDB" id="1098088at2"/>
<gene>
    <name evidence="1" type="ORF">FEM33_06580</name>
</gene>
<accession>A0A5M8QZZ4</accession>
<name>A0A5M8QZZ4_9BACT</name>